<proteinExistence type="predicted"/>
<dbReference type="InterPro" id="IPR053169">
    <property type="entry name" value="MUG_Protein"/>
</dbReference>
<dbReference type="PANTHER" id="PTHR47791">
    <property type="entry name" value="MEIOTICALLY UP-REGULATED GENE 191 PROTEIN"/>
    <property type="match status" value="1"/>
</dbReference>
<dbReference type="EMBL" id="JANAWD010000291">
    <property type="protein sequence ID" value="KAJ3482045.1"/>
    <property type="molecule type" value="Genomic_DNA"/>
</dbReference>
<keyword evidence="2" id="KW-0812">Transmembrane</keyword>
<evidence type="ECO:0000313" key="3">
    <source>
        <dbReference type="EMBL" id="KAJ3482045.1"/>
    </source>
</evidence>
<dbReference type="Pfam" id="PF03663">
    <property type="entry name" value="Glyco_hydro_76"/>
    <property type="match status" value="1"/>
</dbReference>
<dbReference type="AlphaFoldDB" id="A0AAD5UZI0"/>
<feature type="compositionally biased region" description="Basic and acidic residues" evidence="1">
    <location>
        <begin position="378"/>
        <end position="392"/>
    </location>
</feature>
<dbReference type="InterPro" id="IPR008928">
    <property type="entry name" value="6-hairpin_glycosidase_sf"/>
</dbReference>
<sequence>MYNDSYQCDCTVIKSNRRLTSDSILWYLATMKAYRAYNDSSMLDYATTGWVATTKLLITPENAASGIHAAKNVTFNGTCQGESTAGGLFLFADNVEAASTNTAVHGSTLGAYLALSAYLFEATGDQKYSTAAELSAQFIKSHLSTGTYVFDRISLSNCQVDKTVWTYSVGYFLEGLSVHANTTGNATWTAYLNDLVSTSIQYPGWTRSDGVITEGFFIRGLFEVWKRTTNPQIASLVNSYITVQLNALMDLAKAPTGNYFSPSWPGPSSDAFNPLGQLAALNVLNAGIATATKLNPDTVGSSKRGVIIGLVIALCISALIVILSVVICLRRRKRARAAKVTLPSPFDIHSPHIEGHSEEQPFISPSPWIQPFTARAPNPEKSERRPGEKGSNNRDSANIPLLQSGSRPNDFTPGHSPTPSMSSNARNSMVTVAEGSGSSPNRRISVHDGPEVANRGSSNLQTPLPNVNPNPNPNGNGNENADDPSVIPDLLERLNRAIANLPQGGIPEREGEEPPEYFAV</sequence>
<feature type="compositionally biased region" description="Polar residues" evidence="1">
    <location>
        <begin position="393"/>
        <end position="442"/>
    </location>
</feature>
<dbReference type="Gene3D" id="1.50.10.20">
    <property type="match status" value="1"/>
</dbReference>
<dbReference type="GO" id="GO:0005975">
    <property type="term" value="P:carbohydrate metabolic process"/>
    <property type="evidence" value="ECO:0007669"/>
    <property type="project" value="InterPro"/>
</dbReference>
<evidence type="ECO:0000313" key="4">
    <source>
        <dbReference type="Proteomes" id="UP001212997"/>
    </source>
</evidence>
<evidence type="ECO:0000256" key="2">
    <source>
        <dbReference type="SAM" id="Phobius"/>
    </source>
</evidence>
<feature type="transmembrane region" description="Helical" evidence="2">
    <location>
        <begin position="306"/>
        <end position="329"/>
    </location>
</feature>
<protein>
    <recommendedName>
        <fullName evidence="5">Glycoside hydrolase family 76 protein</fullName>
    </recommendedName>
</protein>
<feature type="region of interest" description="Disordered" evidence="1">
    <location>
        <begin position="344"/>
        <end position="520"/>
    </location>
</feature>
<dbReference type="SUPFAM" id="SSF48208">
    <property type="entry name" value="Six-hairpin glycosidases"/>
    <property type="match status" value="1"/>
</dbReference>
<reference evidence="3" key="1">
    <citation type="submission" date="2022-07" db="EMBL/GenBank/DDBJ databases">
        <title>Genome Sequence of Physisporinus lineatus.</title>
        <authorList>
            <person name="Buettner E."/>
        </authorList>
    </citation>
    <scope>NUCLEOTIDE SEQUENCE</scope>
    <source>
        <strain evidence="3">VT162</strain>
    </source>
</reference>
<keyword evidence="4" id="KW-1185">Reference proteome</keyword>
<feature type="compositionally biased region" description="Acidic residues" evidence="1">
    <location>
        <begin position="510"/>
        <end position="520"/>
    </location>
</feature>
<keyword evidence="2" id="KW-1133">Transmembrane helix</keyword>
<dbReference type="PANTHER" id="PTHR47791:SF3">
    <property type="entry name" value="MEIOTICALLY UP-REGULATED GENE 191 PROTEIN"/>
    <property type="match status" value="1"/>
</dbReference>
<evidence type="ECO:0008006" key="5">
    <source>
        <dbReference type="Google" id="ProtNLM"/>
    </source>
</evidence>
<name>A0AAD5UZI0_9APHY</name>
<dbReference type="InterPro" id="IPR005198">
    <property type="entry name" value="Glyco_hydro_76"/>
</dbReference>
<comment type="caution">
    <text evidence="3">The sequence shown here is derived from an EMBL/GenBank/DDBJ whole genome shotgun (WGS) entry which is preliminary data.</text>
</comment>
<organism evidence="3 4">
    <name type="scientific">Meripilus lineatus</name>
    <dbReference type="NCBI Taxonomy" id="2056292"/>
    <lineage>
        <taxon>Eukaryota</taxon>
        <taxon>Fungi</taxon>
        <taxon>Dikarya</taxon>
        <taxon>Basidiomycota</taxon>
        <taxon>Agaricomycotina</taxon>
        <taxon>Agaricomycetes</taxon>
        <taxon>Polyporales</taxon>
        <taxon>Meripilaceae</taxon>
        <taxon>Meripilus</taxon>
    </lineage>
</organism>
<keyword evidence="2" id="KW-0472">Membrane</keyword>
<feature type="compositionally biased region" description="Basic and acidic residues" evidence="1">
    <location>
        <begin position="349"/>
        <end position="359"/>
    </location>
</feature>
<accession>A0AAD5UZI0</accession>
<gene>
    <name evidence="3" type="ORF">NLI96_g7246</name>
</gene>
<dbReference type="Proteomes" id="UP001212997">
    <property type="component" value="Unassembled WGS sequence"/>
</dbReference>
<evidence type="ECO:0000256" key="1">
    <source>
        <dbReference type="SAM" id="MobiDB-lite"/>
    </source>
</evidence>